<feature type="region of interest" description="Disordered" evidence="23">
    <location>
        <begin position="205"/>
        <end position="224"/>
    </location>
</feature>
<evidence type="ECO:0000256" key="18">
    <source>
        <dbReference type="ARBA" id="ARBA00023136"/>
    </source>
</evidence>
<evidence type="ECO:0000256" key="7">
    <source>
        <dbReference type="ARBA" id="ARBA00004556"/>
    </source>
</evidence>
<dbReference type="PANTHER" id="PTHR13335:SF1">
    <property type="entry name" value="TARGET OF RAPAMYCIN COMPLEX 2 SUBUNIT MAPKAP1"/>
    <property type="match status" value="1"/>
</dbReference>
<keyword evidence="14" id="KW-1000">Mitochondrion outer membrane</keyword>
<gene>
    <name evidence="28" type="ORF">HPB51_024257</name>
</gene>
<evidence type="ECO:0000259" key="27">
    <source>
        <dbReference type="Pfam" id="PF25322"/>
    </source>
</evidence>
<dbReference type="GO" id="GO:0031932">
    <property type="term" value="C:TORC2 complex"/>
    <property type="evidence" value="ECO:0007669"/>
    <property type="project" value="InterPro"/>
</dbReference>
<evidence type="ECO:0000256" key="3">
    <source>
        <dbReference type="ARBA" id="ARBA00004220"/>
    </source>
</evidence>
<dbReference type="PANTHER" id="PTHR13335">
    <property type="entry name" value="TARGET OF RAPAMYCIN COMPLEX 2 SUBUNIT MAPKAP1"/>
    <property type="match status" value="1"/>
</dbReference>
<proteinExistence type="inferred from homology"/>
<dbReference type="Pfam" id="PF25322">
    <property type="entry name" value="RBD_SIN1"/>
    <property type="match status" value="1"/>
</dbReference>
<feature type="domain" description="SIN1-type PH" evidence="26">
    <location>
        <begin position="457"/>
        <end position="565"/>
    </location>
</feature>
<evidence type="ECO:0000256" key="5">
    <source>
        <dbReference type="ARBA" id="ARBA00004406"/>
    </source>
</evidence>
<dbReference type="GO" id="GO:0005765">
    <property type="term" value="C:lysosomal membrane"/>
    <property type="evidence" value="ECO:0007669"/>
    <property type="project" value="UniProtKB-SubCell"/>
</dbReference>
<keyword evidence="17" id="KW-0496">Mitochondrion</keyword>
<dbReference type="AlphaFoldDB" id="A0A9J6EJ84"/>
<dbReference type="GO" id="GO:0048471">
    <property type="term" value="C:perinuclear region of cytoplasm"/>
    <property type="evidence" value="ECO:0007669"/>
    <property type="project" value="UniProtKB-SubCell"/>
</dbReference>
<dbReference type="Proteomes" id="UP000821866">
    <property type="component" value="Chromosome 2"/>
</dbReference>
<dbReference type="GO" id="GO:0000139">
    <property type="term" value="C:Golgi membrane"/>
    <property type="evidence" value="ECO:0007669"/>
    <property type="project" value="UniProtKB-SubCell"/>
</dbReference>
<dbReference type="Gene3D" id="2.30.29.30">
    <property type="entry name" value="Pleckstrin-homology domain (PH domain)/Phosphotyrosine-binding domain (PTB)"/>
    <property type="match status" value="1"/>
</dbReference>
<evidence type="ECO:0000256" key="23">
    <source>
        <dbReference type="SAM" id="MobiDB-lite"/>
    </source>
</evidence>
<dbReference type="Pfam" id="PF16979">
    <property type="entry name" value="SIN1_PH"/>
    <property type="match status" value="1"/>
</dbReference>
<name>A0A9J6EJ84_RHIMP</name>
<reference evidence="28" key="2">
    <citation type="submission" date="2021-09" db="EMBL/GenBank/DDBJ databases">
        <authorList>
            <person name="Jia N."/>
            <person name="Wang J."/>
            <person name="Shi W."/>
            <person name="Du L."/>
            <person name="Sun Y."/>
            <person name="Zhan W."/>
            <person name="Jiang J."/>
            <person name="Wang Q."/>
            <person name="Zhang B."/>
            <person name="Ji P."/>
            <person name="Sakyi L.B."/>
            <person name="Cui X."/>
            <person name="Yuan T."/>
            <person name="Jiang B."/>
            <person name="Yang W."/>
            <person name="Lam T.T.-Y."/>
            <person name="Chang Q."/>
            <person name="Ding S."/>
            <person name="Wang X."/>
            <person name="Zhu J."/>
            <person name="Ruan X."/>
            <person name="Zhao L."/>
            <person name="Wei J."/>
            <person name="Que T."/>
            <person name="Du C."/>
            <person name="Cheng J."/>
            <person name="Dai P."/>
            <person name="Han X."/>
            <person name="Huang E."/>
            <person name="Gao Y."/>
            <person name="Liu J."/>
            <person name="Shao H."/>
            <person name="Ye R."/>
            <person name="Li L."/>
            <person name="Wei W."/>
            <person name="Wang X."/>
            <person name="Wang C."/>
            <person name="Huo Q."/>
            <person name="Li W."/>
            <person name="Guo W."/>
            <person name="Chen H."/>
            <person name="Chen S."/>
            <person name="Zhou L."/>
            <person name="Zhou L."/>
            <person name="Ni X."/>
            <person name="Tian J."/>
            <person name="Zhou Y."/>
            <person name="Sheng Y."/>
            <person name="Liu T."/>
            <person name="Pan Y."/>
            <person name="Xia L."/>
            <person name="Li J."/>
            <person name="Zhao F."/>
            <person name="Cao W."/>
        </authorList>
    </citation>
    <scope>NUCLEOTIDE SEQUENCE</scope>
    <source>
        <strain evidence="28">Rmic-2018</strain>
        <tissue evidence="28">Larvae</tissue>
    </source>
</reference>
<dbReference type="GO" id="GO:0038203">
    <property type="term" value="P:TORC2 signaling"/>
    <property type="evidence" value="ECO:0007669"/>
    <property type="project" value="TreeGrafter"/>
</dbReference>
<protein>
    <recommendedName>
        <fullName evidence="10">Target of rapamycin complex 2 subunit MAPKAP1</fullName>
    </recommendedName>
    <alternativeName>
        <fullName evidence="22">Stress-activated map kinase-interacting protein 1</fullName>
    </alternativeName>
</protein>
<dbReference type="Pfam" id="PF16978">
    <property type="entry name" value="CRIM"/>
    <property type="match status" value="1"/>
</dbReference>
<evidence type="ECO:0000256" key="13">
    <source>
        <dbReference type="ARBA" id="ARBA00022753"/>
    </source>
</evidence>
<evidence type="ECO:0000256" key="22">
    <source>
        <dbReference type="ARBA" id="ARBA00031431"/>
    </source>
</evidence>
<evidence type="ECO:0000259" key="24">
    <source>
        <dbReference type="Pfam" id="PF05422"/>
    </source>
</evidence>
<dbReference type="EMBL" id="JABSTU010000004">
    <property type="protein sequence ID" value="KAH8034434.1"/>
    <property type="molecule type" value="Genomic_DNA"/>
</dbReference>
<evidence type="ECO:0000256" key="12">
    <source>
        <dbReference type="ARBA" id="ARBA00022490"/>
    </source>
</evidence>
<evidence type="ECO:0000256" key="16">
    <source>
        <dbReference type="ARBA" id="ARBA00023034"/>
    </source>
</evidence>
<keyword evidence="12" id="KW-0963">Cytoplasm</keyword>
<dbReference type="GO" id="GO:0005546">
    <property type="term" value="F:phosphatidylinositol-4,5-bisphosphate binding"/>
    <property type="evidence" value="ECO:0007669"/>
    <property type="project" value="TreeGrafter"/>
</dbReference>
<dbReference type="InterPro" id="IPR011993">
    <property type="entry name" value="PH-like_dom_sf"/>
</dbReference>
<evidence type="ECO:0000256" key="17">
    <source>
        <dbReference type="ARBA" id="ARBA00023128"/>
    </source>
</evidence>
<evidence type="ECO:0000313" key="28">
    <source>
        <dbReference type="EMBL" id="KAH8034434.1"/>
    </source>
</evidence>
<evidence type="ECO:0000256" key="14">
    <source>
        <dbReference type="ARBA" id="ARBA00022787"/>
    </source>
</evidence>
<dbReference type="InterPro" id="IPR032679">
    <property type="entry name" value="Sin1_N"/>
</dbReference>
<evidence type="ECO:0000256" key="10">
    <source>
        <dbReference type="ARBA" id="ARBA00014183"/>
    </source>
</evidence>
<feature type="domain" description="Target of rapamycin complex 2 subunit MAPKAP1-like Ras-binding" evidence="27">
    <location>
        <begin position="367"/>
        <end position="431"/>
    </location>
</feature>
<dbReference type="VEuPathDB" id="VectorBase:LOC119161069"/>
<sequence length="595" mass="66863">MALYDDARFVLSHVRHSFVTCDDTGLCELALLSDADIRVAWPQQATSQVTTDLAAEAEQLQLQQQQEMSQSYDIVSEMEFIGAHRRRSNTAQRLERLKKERRLQGKLRHVVWKDQPAKELSVYVVLVTVIFAQPAARSGTDCHEEQMANVAGLADSLKTLALCSAAGDVDKKERGEVADADSDAGNAFATAASELDAYFPRKDVGRRSGKWSPPADGEATKRSSALTRQLEQFPVAPNNPFNEYTRFDGKVSEPAHRRINIFMSMLPPEERGFPIVVSALPGARIQDLIGLVCWHYTNEGRSPKLRPSVSQYCLRIAEESGEIDEDFPPLDPREPVTKFEFPYLALAEVEREDFPTGPLLTFHTKDGFTKVQIPSLDATLREVLDQMLKKRKGLLRSLGPEFHVEDYREVGIPIDLDTTIRTSGTLEFTLVSEDAVLSRTQPDDYPDRDMTAMEAHLYQAFNVALVPRIGRNTEVQLGISGEKVEITPLHQKPKNRLWSWQPKAVTHNMNEIAACEFVHRKHSMGSPEKCVVKVVYLSGGEFKNHVFETDPGTASVIRNKLGYILVMRTSPARTQYLALKERKLLRKQSSFLLPS</sequence>
<dbReference type="InterPro" id="IPR031313">
    <property type="entry name" value="Sin1_PH_dom"/>
</dbReference>
<dbReference type="InterPro" id="IPR008828">
    <property type="entry name" value="Sin1/Avo1"/>
</dbReference>
<evidence type="ECO:0000256" key="20">
    <source>
        <dbReference type="ARBA" id="ARBA00023242"/>
    </source>
</evidence>
<dbReference type="Pfam" id="PF05422">
    <property type="entry name" value="SIN1"/>
    <property type="match status" value="1"/>
</dbReference>
<keyword evidence="20" id="KW-0539">Nucleus</keyword>
<keyword evidence="13" id="KW-0967">Endosome</keyword>
<evidence type="ECO:0000313" key="29">
    <source>
        <dbReference type="Proteomes" id="UP000821866"/>
    </source>
</evidence>
<dbReference type="GO" id="GO:0005789">
    <property type="term" value="C:endoplasmic reticulum membrane"/>
    <property type="evidence" value="ECO:0007669"/>
    <property type="project" value="UniProtKB-SubCell"/>
</dbReference>
<keyword evidence="19" id="KW-0458">Lysosome</keyword>
<evidence type="ECO:0000259" key="25">
    <source>
        <dbReference type="Pfam" id="PF16978"/>
    </source>
</evidence>
<accession>A0A9J6EJ84</accession>
<evidence type="ECO:0000256" key="8">
    <source>
        <dbReference type="ARBA" id="ARBA00004633"/>
    </source>
</evidence>
<evidence type="ECO:0000256" key="2">
    <source>
        <dbReference type="ARBA" id="ARBA00004202"/>
    </source>
</evidence>
<comment type="subcellular location">
    <subcellularLocation>
        <location evidence="2">Cell membrane</location>
        <topology evidence="2">Peripheral membrane protein</topology>
    </subcellularLocation>
    <subcellularLocation>
        <location evidence="7">Cytoplasm</location>
        <location evidence="7">Perinuclear region</location>
    </subcellularLocation>
    <subcellularLocation>
        <location evidence="3">Early endosome membrane</location>
        <topology evidence="3">Peripheral membrane protein</topology>
    </subcellularLocation>
    <subcellularLocation>
        <location evidence="5">Endoplasmic reticulum membrane</location>
        <topology evidence="5">Peripheral membrane protein</topology>
    </subcellularLocation>
    <subcellularLocation>
        <location evidence="4">Golgi apparatus membrane</location>
        <topology evidence="4">Peripheral membrane protein</topology>
    </subcellularLocation>
    <subcellularLocation>
        <location evidence="8">Late endosome membrane</location>
        <topology evidence="8">Peripheral membrane protein</topology>
    </subcellularLocation>
    <subcellularLocation>
        <location evidence="21">Lysosome membrane</location>
        <topology evidence="21">Peripheral membrane protein</topology>
    </subcellularLocation>
    <subcellularLocation>
        <location evidence="6">Mitochondrion outer membrane</location>
        <topology evidence="6">Peripheral membrane protein</topology>
    </subcellularLocation>
    <subcellularLocation>
        <location evidence="1">Nucleus</location>
    </subcellularLocation>
</comment>
<dbReference type="GO" id="GO:0005634">
    <property type="term" value="C:nucleus"/>
    <property type="evidence" value="ECO:0007669"/>
    <property type="project" value="UniProtKB-SubCell"/>
</dbReference>
<evidence type="ECO:0000256" key="9">
    <source>
        <dbReference type="ARBA" id="ARBA00009407"/>
    </source>
</evidence>
<evidence type="ECO:0000259" key="26">
    <source>
        <dbReference type="Pfam" id="PF16979"/>
    </source>
</evidence>
<dbReference type="GO" id="GO:0031902">
    <property type="term" value="C:late endosome membrane"/>
    <property type="evidence" value="ECO:0007669"/>
    <property type="project" value="UniProtKB-SubCell"/>
</dbReference>
<evidence type="ECO:0000256" key="1">
    <source>
        <dbReference type="ARBA" id="ARBA00004123"/>
    </source>
</evidence>
<keyword evidence="29" id="KW-1185">Reference proteome</keyword>
<dbReference type="InterPro" id="IPR031567">
    <property type="entry name" value="CRIM_dom"/>
</dbReference>
<dbReference type="GO" id="GO:0031901">
    <property type="term" value="C:early endosome membrane"/>
    <property type="evidence" value="ECO:0007669"/>
    <property type="project" value="UniProtKB-SubCell"/>
</dbReference>
<feature type="domain" description="Sin1 N-terminal" evidence="24">
    <location>
        <begin position="18"/>
        <end position="117"/>
    </location>
</feature>
<evidence type="ECO:0000256" key="4">
    <source>
        <dbReference type="ARBA" id="ARBA00004395"/>
    </source>
</evidence>
<evidence type="ECO:0000256" key="15">
    <source>
        <dbReference type="ARBA" id="ARBA00022824"/>
    </source>
</evidence>
<keyword evidence="15" id="KW-0256">Endoplasmic reticulum</keyword>
<dbReference type="InterPro" id="IPR057339">
    <property type="entry name" value="RBD_SIN1"/>
</dbReference>
<evidence type="ECO:0000256" key="21">
    <source>
        <dbReference type="ARBA" id="ARBA00023765"/>
    </source>
</evidence>
<dbReference type="GO" id="GO:0005886">
    <property type="term" value="C:plasma membrane"/>
    <property type="evidence" value="ECO:0007669"/>
    <property type="project" value="UniProtKB-SubCell"/>
</dbReference>
<evidence type="ECO:0000256" key="19">
    <source>
        <dbReference type="ARBA" id="ARBA00023228"/>
    </source>
</evidence>
<keyword evidence="16" id="KW-0333">Golgi apparatus</keyword>
<evidence type="ECO:0000256" key="6">
    <source>
        <dbReference type="ARBA" id="ARBA00004450"/>
    </source>
</evidence>
<reference evidence="28" key="1">
    <citation type="journal article" date="2020" name="Cell">
        <title>Large-Scale Comparative Analyses of Tick Genomes Elucidate Their Genetic Diversity and Vector Capacities.</title>
        <authorList>
            <consortium name="Tick Genome and Microbiome Consortium (TIGMIC)"/>
            <person name="Jia N."/>
            <person name="Wang J."/>
            <person name="Shi W."/>
            <person name="Du L."/>
            <person name="Sun Y."/>
            <person name="Zhan W."/>
            <person name="Jiang J.F."/>
            <person name="Wang Q."/>
            <person name="Zhang B."/>
            <person name="Ji P."/>
            <person name="Bell-Sakyi L."/>
            <person name="Cui X.M."/>
            <person name="Yuan T.T."/>
            <person name="Jiang B.G."/>
            <person name="Yang W.F."/>
            <person name="Lam T.T."/>
            <person name="Chang Q.C."/>
            <person name="Ding S.J."/>
            <person name="Wang X.J."/>
            <person name="Zhu J.G."/>
            <person name="Ruan X.D."/>
            <person name="Zhao L."/>
            <person name="Wei J.T."/>
            <person name="Ye R.Z."/>
            <person name="Que T.C."/>
            <person name="Du C.H."/>
            <person name="Zhou Y.H."/>
            <person name="Cheng J.X."/>
            <person name="Dai P.F."/>
            <person name="Guo W.B."/>
            <person name="Han X.H."/>
            <person name="Huang E.J."/>
            <person name="Li L.F."/>
            <person name="Wei W."/>
            <person name="Gao Y.C."/>
            <person name="Liu J.Z."/>
            <person name="Shao H.Z."/>
            <person name="Wang X."/>
            <person name="Wang C.C."/>
            <person name="Yang T.C."/>
            <person name="Huo Q.B."/>
            <person name="Li W."/>
            <person name="Chen H.Y."/>
            <person name="Chen S.E."/>
            <person name="Zhou L.G."/>
            <person name="Ni X.B."/>
            <person name="Tian J.H."/>
            <person name="Sheng Y."/>
            <person name="Liu T."/>
            <person name="Pan Y.S."/>
            <person name="Xia L.Y."/>
            <person name="Li J."/>
            <person name="Zhao F."/>
            <person name="Cao W.C."/>
        </authorList>
    </citation>
    <scope>NUCLEOTIDE SEQUENCE</scope>
    <source>
        <strain evidence="28">Rmic-2018</strain>
    </source>
</reference>
<comment type="caution">
    <text evidence="28">The sequence shown here is derived from an EMBL/GenBank/DDBJ whole genome shotgun (WGS) entry which is preliminary data.</text>
</comment>
<keyword evidence="18" id="KW-0472">Membrane</keyword>
<keyword evidence="11" id="KW-1003">Cell membrane</keyword>
<comment type="similarity">
    <text evidence="9">Belongs to the SIN1 family.</text>
</comment>
<dbReference type="GO" id="GO:0005741">
    <property type="term" value="C:mitochondrial outer membrane"/>
    <property type="evidence" value="ECO:0007669"/>
    <property type="project" value="UniProtKB-SubCell"/>
</dbReference>
<evidence type="ECO:0000256" key="11">
    <source>
        <dbReference type="ARBA" id="ARBA00022475"/>
    </source>
</evidence>
<feature type="domain" description="CRIM" evidence="25">
    <location>
        <begin position="224"/>
        <end position="354"/>
    </location>
</feature>
<organism evidence="28 29">
    <name type="scientific">Rhipicephalus microplus</name>
    <name type="common">Cattle tick</name>
    <name type="synonym">Boophilus microplus</name>
    <dbReference type="NCBI Taxonomy" id="6941"/>
    <lineage>
        <taxon>Eukaryota</taxon>
        <taxon>Metazoa</taxon>
        <taxon>Ecdysozoa</taxon>
        <taxon>Arthropoda</taxon>
        <taxon>Chelicerata</taxon>
        <taxon>Arachnida</taxon>
        <taxon>Acari</taxon>
        <taxon>Parasitiformes</taxon>
        <taxon>Ixodida</taxon>
        <taxon>Ixodoidea</taxon>
        <taxon>Ixodidae</taxon>
        <taxon>Rhipicephalinae</taxon>
        <taxon>Rhipicephalus</taxon>
        <taxon>Boophilus</taxon>
    </lineage>
</organism>